<accession>A0ABU9QSI3</accession>
<sequence length="65" mass="7237">MLLLIKSATESIDLDHTDLNALLQQQLVSRQRCDDGIERLALTPAGLLMVRAIMSTAGRNVRYRA</sequence>
<keyword evidence="2" id="KW-1185">Reference proteome</keyword>
<evidence type="ECO:0008006" key="3">
    <source>
        <dbReference type="Google" id="ProtNLM"/>
    </source>
</evidence>
<dbReference type="EMBL" id="JAZHGC010000091">
    <property type="protein sequence ID" value="MEM5292431.1"/>
    <property type="molecule type" value="Genomic_DNA"/>
</dbReference>
<comment type="caution">
    <text evidence="1">The sequence shown here is derived from an EMBL/GenBank/DDBJ whole genome shotgun (WGS) entry which is preliminary data.</text>
</comment>
<organism evidence="1 2">
    <name type="scientific">Paraburkholderia sabiae</name>
    <dbReference type="NCBI Taxonomy" id="273251"/>
    <lineage>
        <taxon>Bacteria</taxon>
        <taxon>Pseudomonadati</taxon>
        <taxon>Pseudomonadota</taxon>
        <taxon>Betaproteobacteria</taxon>
        <taxon>Burkholderiales</taxon>
        <taxon>Burkholderiaceae</taxon>
        <taxon>Paraburkholderia</taxon>
    </lineage>
</organism>
<dbReference type="Proteomes" id="UP001494588">
    <property type="component" value="Unassembled WGS sequence"/>
</dbReference>
<gene>
    <name evidence="1" type="ORF">V4C55_43015</name>
</gene>
<protein>
    <recommendedName>
        <fullName evidence="3">MarR family transcriptional regulator</fullName>
    </recommendedName>
</protein>
<evidence type="ECO:0000313" key="2">
    <source>
        <dbReference type="Proteomes" id="UP001494588"/>
    </source>
</evidence>
<proteinExistence type="predicted"/>
<reference evidence="1 2" key="1">
    <citation type="submission" date="2024-01" db="EMBL/GenBank/DDBJ databases">
        <title>The diversity of rhizobia nodulating Mimosa spp. in eleven states of Brazil covering several biomes is determined by host plant, location, and edaphic factors.</title>
        <authorList>
            <person name="Rouws L."/>
            <person name="Barauna A."/>
            <person name="Beukes C."/>
            <person name="De Faria S.M."/>
            <person name="Gross E."/>
            <person name="Dos Reis Junior F.B."/>
            <person name="Simon M."/>
            <person name="Maluk M."/>
            <person name="Odee D.W."/>
            <person name="Kenicer G."/>
            <person name="Young J.P.W."/>
            <person name="Reis V.M."/>
            <person name="Zilli J."/>
            <person name="James E.K."/>
        </authorList>
    </citation>
    <scope>NUCLEOTIDE SEQUENCE [LARGE SCALE GENOMIC DNA]</scope>
    <source>
        <strain evidence="1 2">JPY77</strain>
    </source>
</reference>
<dbReference type="RefSeq" id="WP_201660592.1">
    <property type="nucleotide sequence ID" value="NZ_CAJHCS010000041.1"/>
</dbReference>
<name>A0ABU9QSI3_9BURK</name>
<evidence type="ECO:0000313" key="1">
    <source>
        <dbReference type="EMBL" id="MEM5292431.1"/>
    </source>
</evidence>